<accession>A0A4V1QP04</accession>
<gene>
    <name evidence="1" type="ORF">EO081_09510</name>
</gene>
<protein>
    <submittedName>
        <fullName evidence="1">Thioredoxin family protein</fullName>
    </submittedName>
</protein>
<sequence>MPATPSNPLEPGAPAPALALPEPLTGQIVELEDVAAGASAVLVAFLSNRCPYVLLIQDALNALARDYRHRGVRVVGINSNAQEVKAEENAEQVAAHARENGFVFPYLRDESQDVARAYDAACTPDLYLYDGSLHLYYHGQFDTARPGSDAPVTGADLRSAIDALLAGEPAPTRQIPSVGCNIKWREGDARGVLEAA</sequence>
<dbReference type="InterPro" id="IPR036249">
    <property type="entry name" value="Thioredoxin-like_sf"/>
</dbReference>
<dbReference type="AlphaFoldDB" id="A0A4V1QP04"/>
<name>A0A4V1QP04_9SPHN</name>
<reference evidence="1 2" key="1">
    <citation type="submission" date="2019-01" db="EMBL/GenBank/DDBJ databases">
        <title>Sphingomonas mucosissima sp. nov. and Sphingomonas desiccabilis sp. nov., from biological soil crusts in the Colorado Plateau, USA.</title>
        <authorList>
            <person name="Zhu D."/>
        </authorList>
    </citation>
    <scope>NUCLEOTIDE SEQUENCE [LARGE SCALE GENOMIC DNA]</scope>
    <source>
        <strain evidence="1 2">CP1D</strain>
    </source>
</reference>
<dbReference type="PANTHER" id="PTHR43640">
    <property type="entry name" value="OS07G0260300 PROTEIN"/>
    <property type="match status" value="1"/>
</dbReference>
<dbReference type="PANTHER" id="PTHR43640:SF1">
    <property type="entry name" value="THIOREDOXIN-DEPENDENT PEROXIREDOXIN"/>
    <property type="match status" value="1"/>
</dbReference>
<dbReference type="RefSeq" id="WP_129341720.1">
    <property type="nucleotide sequence ID" value="NZ_JACIDD010000002.1"/>
</dbReference>
<dbReference type="GO" id="GO:0016491">
    <property type="term" value="F:oxidoreductase activity"/>
    <property type="evidence" value="ECO:0007669"/>
    <property type="project" value="InterPro"/>
</dbReference>
<evidence type="ECO:0000313" key="1">
    <source>
        <dbReference type="EMBL" id="RXZ31474.1"/>
    </source>
</evidence>
<dbReference type="Pfam" id="PF00578">
    <property type="entry name" value="AhpC-TSA"/>
    <property type="match status" value="1"/>
</dbReference>
<dbReference type="OrthoDB" id="9809746at2"/>
<dbReference type="EMBL" id="SDPT01000002">
    <property type="protein sequence ID" value="RXZ31474.1"/>
    <property type="molecule type" value="Genomic_DNA"/>
</dbReference>
<proteinExistence type="predicted"/>
<dbReference type="InterPro" id="IPR013766">
    <property type="entry name" value="Thioredoxin_domain"/>
</dbReference>
<keyword evidence="2" id="KW-1185">Reference proteome</keyword>
<dbReference type="Gene3D" id="3.40.30.10">
    <property type="entry name" value="Glutaredoxin"/>
    <property type="match status" value="1"/>
</dbReference>
<dbReference type="InterPro" id="IPR047262">
    <property type="entry name" value="PRX-like1"/>
</dbReference>
<dbReference type="InterPro" id="IPR000866">
    <property type="entry name" value="AhpC/TSA"/>
</dbReference>
<organism evidence="1 2">
    <name type="scientific">Sphingomonas desiccabilis</name>
    <dbReference type="NCBI Taxonomy" id="429134"/>
    <lineage>
        <taxon>Bacteria</taxon>
        <taxon>Pseudomonadati</taxon>
        <taxon>Pseudomonadota</taxon>
        <taxon>Alphaproteobacteria</taxon>
        <taxon>Sphingomonadales</taxon>
        <taxon>Sphingomonadaceae</taxon>
        <taxon>Sphingomonas</taxon>
    </lineage>
</organism>
<dbReference type="GO" id="GO:0016209">
    <property type="term" value="F:antioxidant activity"/>
    <property type="evidence" value="ECO:0007669"/>
    <property type="project" value="InterPro"/>
</dbReference>
<dbReference type="Proteomes" id="UP000292347">
    <property type="component" value="Unassembled WGS sequence"/>
</dbReference>
<comment type="caution">
    <text evidence="1">The sequence shown here is derived from an EMBL/GenBank/DDBJ whole genome shotgun (WGS) entry which is preliminary data.</text>
</comment>
<evidence type="ECO:0000313" key="2">
    <source>
        <dbReference type="Proteomes" id="UP000292347"/>
    </source>
</evidence>
<dbReference type="SUPFAM" id="SSF52833">
    <property type="entry name" value="Thioredoxin-like"/>
    <property type="match status" value="1"/>
</dbReference>
<dbReference type="PROSITE" id="PS51352">
    <property type="entry name" value="THIOREDOXIN_2"/>
    <property type="match status" value="1"/>
</dbReference>
<dbReference type="CDD" id="cd02969">
    <property type="entry name" value="PRX_like1"/>
    <property type="match status" value="1"/>
</dbReference>